<evidence type="ECO:0000256" key="1">
    <source>
        <dbReference type="SAM" id="MobiDB-lite"/>
    </source>
</evidence>
<feature type="compositionally biased region" description="Polar residues" evidence="1">
    <location>
        <begin position="983"/>
        <end position="997"/>
    </location>
</feature>
<feature type="chain" id="PRO_5007582420" description="Mucin-19-like" evidence="2">
    <location>
        <begin position="18"/>
        <end position="1296"/>
    </location>
</feature>
<name>A0A151J1J5_9HYME</name>
<reference evidence="3 4" key="1">
    <citation type="submission" date="2015-09" db="EMBL/GenBank/DDBJ databases">
        <title>Trachymyrmex cornetzi WGS genome.</title>
        <authorList>
            <person name="Nygaard S."/>
            <person name="Hu H."/>
            <person name="Boomsma J."/>
            <person name="Zhang G."/>
        </authorList>
    </citation>
    <scope>NUCLEOTIDE SEQUENCE [LARGE SCALE GENOMIC DNA]</scope>
    <source>
        <strain evidence="3">Tcor2-1</strain>
        <tissue evidence="3">Whole body</tissue>
    </source>
</reference>
<accession>A0A151J1J5</accession>
<feature type="compositionally biased region" description="Polar residues" evidence="1">
    <location>
        <begin position="801"/>
        <end position="816"/>
    </location>
</feature>
<feature type="compositionally biased region" description="Polar residues" evidence="1">
    <location>
        <begin position="1119"/>
        <end position="1135"/>
    </location>
</feature>
<evidence type="ECO:0000313" key="3">
    <source>
        <dbReference type="EMBL" id="KYN15749.1"/>
    </source>
</evidence>
<feature type="signal peptide" evidence="2">
    <location>
        <begin position="1"/>
        <end position="17"/>
    </location>
</feature>
<feature type="compositionally biased region" description="Acidic residues" evidence="1">
    <location>
        <begin position="1046"/>
        <end position="1061"/>
    </location>
</feature>
<keyword evidence="2" id="KW-0732">Signal</keyword>
<feature type="region of interest" description="Disordered" evidence="1">
    <location>
        <begin position="801"/>
        <end position="934"/>
    </location>
</feature>
<feature type="compositionally biased region" description="Polar residues" evidence="1">
    <location>
        <begin position="1007"/>
        <end position="1026"/>
    </location>
</feature>
<feature type="region of interest" description="Disordered" evidence="1">
    <location>
        <begin position="731"/>
        <end position="787"/>
    </location>
</feature>
<evidence type="ECO:0000256" key="2">
    <source>
        <dbReference type="SAM" id="SignalP"/>
    </source>
</evidence>
<dbReference type="EMBL" id="KQ980514">
    <property type="protein sequence ID" value="KYN15749.1"/>
    <property type="molecule type" value="Genomic_DNA"/>
</dbReference>
<gene>
    <name evidence="3" type="ORF">ALC57_12046</name>
</gene>
<feature type="compositionally biased region" description="Basic and acidic residues" evidence="1">
    <location>
        <begin position="898"/>
        <end position="910"/>
    </location>
</feature>
<feature type="compositionally biased region" description="Polar residues" evidence="1">
    <location>
        <begin position="915"/>
        <end position="925"/>
    </location>
</feature>
<dbReference type="Proteomes" id="UP000078492">
    <property type="component" value="Unassembled WGS sequence"/>
</dbReference>
<feature type="region of interest" description="Disordered" evidence="1">
    <location>
        <begin position="972"/>
        <end position="1063"/>
    </location>
</feature>
<evidence type="ECO:0000313" key="4">
    <source>
        <dbReference type="Proteomes" id="UP000078492"/>
    </source>
</evidence>
<feature type="compositionally biased region" description="Low complexity" evidence="1">
    <location>
        <begin position="757"/>
        <end position="768"/>
    </location>
</feature>
<feature type="region of interest" description="Disordered" evidence="1">
    <location>
        <begin position="543"/>
        <end position="564"/>
    </location>
</feature>
<feature type="region of interest" description="Disordered" evidence="1">
    <location>
        <begin position="351"/>
        <end position="370"/>
    </location>
</feature>
<feature type="compositionally biased region" description="Low complexity" evidence="1">
    <location>
        <begin position="550"/>
        <end position="564"/>
    </location>
</feature>
<feature type="compositionally biased region" description="Low complexity" evidence="1">
    <location>
        <begin position="844"/>
        <end position="857"/>
    </location>
</feature>
<organism evidence="3 4">
    <name type="scientific">Trachymyrmex cornetzi</name>
    <dbReference type="NCBI Taxonomy" id="471704"/>
    <lineage>
        <taxon>Eukaryota</taxon>
        <taxon>Metazoa</taxon>
        <taxon>Ecdysozoa</taxon>
        <taxon>Arthropoda</taxon>
        <taxon>Hexapoda</taxon>
        <taxon>Insecta</taxon>
        <taxon>Pterygota</taxon>
        <taxon>Neoptera</taxon>
        <taxon>Endopterygota</taxon>
        <taxon>Hymenoptera</taxon>
        <taxon>Apocrita</taxon>
        <taxon>Aculeata</taxon>
        <taxon>Formicoidea</taxon>
        <taxon>Formicidae</taxon>
        <taxon>Myrmicinae</taxon>
        <taxon>Trachymyrmex</taxon>
    </lineage>
</organism>
<feature type="compositionally biased region" description="Low complexity" evidence="1">
    <location>
        <begin position="228"/>
        <end position="241"/>
    </location>
</feature>
<proteinExistence type="predicted"/>
<evidence type="ECO:0008006" key="5">
    <source>
        <dbReference type="Google" id="ProtNLM"/>
    </source>
</evidence>
<feature type="region of interest" description="Disordered" evidence="1">
    <location>
        <begin position="1119"/>
        <end position="1141"/>
    </location>
</feature>
<feature type="region of interest" description="Disordered" evidence="1">
    <location>
        <begin position="208"/>
        <end position="242"/>
    </location>
</feature>
<keyword evidence="4" id="KW-1185">Reference proteome</keyword>
<feature type="compositionally biased region" description="Basic and acidic residues" evidence="1">
    <location>
        <begin position="1027"/>
        <end position="1045"/>
    </location>
</feature>
<feature type="region of interest" description="Disordered" evidence="1">
    <location>
        <begin position="386"/>
        <end position="434"/>
    </location>
</feature>
<feature type="compositionally biased region" description="Polar residues" evidence="1">
    <location>
        <begin position="858"/>
        <end position="870"/>
    </location>
</feature>
<dbReference type="STRING" id="471704.A0A151J1J5"/>
<protein>
    <recommendedName>
        <fullName evidence="5">Mucin-19-like</fullName>
    </recommendedName>
</protein>
<sequence length="1296" mass="137605">MRLCLIVLIFLASTALARYHEKTRFDRSVHEYEMRNVDYNNEEKQWSFNDDVTQFVAYKSREENDCYLEDVRQDHNIISRKKRQFKILYASAVLTKIEAWRLAGGRIVDFCNGRNILLLQTMRPVPGQALDPFINEISIDKNDISSKRIANMVLIPLKARTKRQIQLEQREKLNKNINRIRNRRQTNQFRGKFRGQTQSQYLNFGNDEKKEGKAEAEATQQSSHAVVSGSRGMGQAQSMSSGGTGCEDCPGYPGYLGYPGIEKASDKVRAPPARTDGYVQVPGAGTPGIAQPGVPSYSGGQITYPTGVVPGGISTYPGIRSGRPEMYPGGTYPGGVRPGTVSPGTEEIYPGGVRPGTMTPGAEGTYPGGVRPDIVIPGVERPYSVDVRPGTVTPGADRMYPGSVRPGSVTPEVDRTYPGGVQPPGTIIPGSDRTYPSGTLITGDRGPYSGDVQRGGVLPGVMVGVGKYPGGVPGTGIPDTRIPGTGIPGTGIPGTGVYPGGVRPDAIPGTSVGTYPGSVVPGTVTQGVYPGQQTVVYRPEGVPSGTLPSGGQVPSTITTTTSGTGTQVITYPEGRLTNGQTIYPSETIQPGRIPEGTQVVYPGVTYPGTIPGTYPGGAQQIPSAGGTLYPGQVIHPGGQVPTYPSGQYPGTGIGIPGKEGVQYPTYPSGQYPGTGIGIPGKEGVQYPTGITGGQLSGRTGVTEQYLGQFPGGISQRVDSSQYPREFYPGMVGPAGMEETGGLTRPAGPAVTDDDTESQASSSVQQVDSGTQASASAQGKYGSGTAQSQVTGTYSGSGTFSAQAGTSDANKSAQTEISGGKEGAASNAQGVAGYGKSQTQVQLDSDSGATSTGAQSSGWNHGSNSQVQASSKGGMADAQANGEGNTSSQAQIGFQPYLKSEDENVEKHETPFRGSGTASAQSGTHRGQSQSQLQGSFQYGITYTGAAQAGSGSGAASSRKPFNFTDSELFKSFKPAPSLKRPTNIDSAQSNLSTNSNYRQDENKQNREQGLQSSSTSRQTVILASKNNPDDADKKVLSTEKPRTDDTAYDEYDDDYTDEDDYPTGSKLTIKEKFSETFPGSSPSHQKLDKTIQQQSRSQTQTIQVAKGNQYNIHVRQDSNVPRTDDTLQPGQSVSGYTIPPGFRGRVMSASGTETVAQGDGKSQSQTVSLVPKDLNNTKSSLVTETRSLQTNHNRYIGRHMPKNQEPSLNQNISFDKRTKPTPAVASKPSYYTVTNSFAGKMNGSNEPRKYEHRYYTKSSTCGYFTFSCNVVYGSNGRTKICKPKVPTYPDGTPIRC</sequence>
<feature type="compositionally biased region" description="Polar residues" evidence="1">
    <location>
        <begin position="881"/>
        <end position="891"/>
    </location>
</feature>